<dbReference type="Proteomes" id="UP001432322">
    <property type="component" value="Unassembled WGS sequence"/>
</dbReference>
<feature type="domain" description="F-box" evidence="1">
    <location>
        <begin position="3"/>
        <end position="28"/>
    </location>
</feature>
<protein>
    <recommendedName>
        <fullName evidence="1">F-box domain-containing protein</fullName>
    </recommendedName>
</protein>
<dbReference type="InterPro" id="IPR001810">
    <property type="entry name" value="F-box_dom"/>
</dbReference>
<evidence type="ECO:0000313" key="3">
    <source>
        <dbReference type="Proteomes" id="UP001432322"/>
    </source>
</evidence>
<evidence type="ECO:0000259" key="1">
    <source>
        <dbReference type="Pfam" id="PF00646"/>
    </source>
</evidence>
<dbReference type="EMBL" id="BTSY01000001">
    <property type="protein sequence ID" value="GMT12353.1"/>
    <property type="molecule type" value="Genomic_DNA"/>
</dbReference>
<reference evidence="2" key="1">
    <citation type="submission" date="2023-10" db="EMBL/GenBank/DDBJ databases">
        <title>Genome assembly of Pristionchus species.</title>
        <authorList>
            <person name="Yoshida K."/>
            <person name="Sommer R.J."/>
        </authorList>
    </citation>
    <scope>NUCLEOTIDE SEQUENCE</scope>
    <source>
        <strain evidence="2">RS5133</strain>
    </source>
</reference>
<dbReference type="Pfam" id="PF00646">
    <property type="entry name" value="F-box"/>
    <property type="match status" value="1"/>
</dbReference>
<accession>A0AAV5V1Q7</accession>
<comment type="caution">
    <text evidence="2">The sequence shown here is derived from an EMBL/GenBank/DDBJ whole genome shotgun (WGS) entry which is preliminary data.</text>
</comment>
<gene>
    <name evidence="2" type="ORF">PFISCL1PPCAC_3650</name>
</gene>
<proteinExistence type="predicted"/>
<sequence>DDIFTFLDDKDRLSMREVCKTTRQFIDETSSHPSRRPPVRIILNEPIGRAPPELLELSIRARCPIFLLPLMDSFTNYGSDDDFQRHRCATATKEELLQLLPLLQIVFECCSNCSLQLYPADREADCLEIIETLYGKLPIDELELEMIEDNCLFLEKIKRMQPNKLSLHMDGAKDVNNTLSVISDVVNELTLYSVYVTNY</sequence>
<organism evidence="2 3">
    <name type="scientific">Pristionchus fissidentatus</name>
    <dbReference type="NCBI Taxonomy" id="1538716"/>
    <lineage>
        <taxon>Eukaryota</taxon>
        <taxon>Metazoa</taxon>
        <taxon>Ecdysozoa</taxon>
        <taxon>Nematoda</taxon>
        <taxon>Chromadorea</taxon>
        <taxon>Rhabditida</taxon>
        <taxon>Rhabditina</taxon>
        <taxon>Diplogasteromorpha</taxon>
        <taxon>Diplogasteroidea</taxon>
        <taxon>Neodiplogasteridae</taxon>
        <taxon>Pristionchus</taxon>
    </lineage>
</organism>
<feature type="non-terminal residue" evidence="2">
    <location>
        <position position="1"/>
    </location>
</feature>
<evidence type="ECO:0000313" key="2">
    <source>
        <dbReference type="EMBL" id="GMT12353.1"/>
    </source>
</evidence>
<name>A0AAV5V1Q7_9BILA</name>
<keyword evidence="3" id="KW-1185">Reference proteome</keyword>
<dbReference type="AlphaFoldDB" id="A0AAV5V1Q7"/>
<feature type="non-terminal residue" evidence="2">
    <location>
        <position position="199"/>
    </location>
</feature>